<sequence>MEGLRYVQANLQHCIAATAILARELTANKYDIALIQEPYLYKGEVKGLGGTEGGGQGIIIASAYLPYEETDPVSGQLQDLISYSSQVNMELIIGCDANAHNTAWGSTGNNVRGDKLLDYLVSSTMHIVNRGNKPTFVTARRKEVIDITLANSRALRKITNWYVSDEITLSDHKRICFTYRTKGYPGRQRK</sequence>
<comment type="caution">
    <text evidence="2">The sequence shown here is derived from an EMBL/GenBank/DDBJ whole genome shotgun (WGS) entry which is preliminary data.</text>
</comment>
<proteinExistence type="predicted"/>
<dbReference type="SUPFAM" id="SSF56219">
    <property type="entry name" value="DNase I-like"/>
    <property type="match status" value="1"/>
</dbReference>
<accession>A0ABR3HCG0</accession>
<reference evidence="2 3" key="1">
    <citation type="submission" date="2024-06" db="EMBL/GenBank/DDBJ databases">
        <title>A chromosome-level genome assembly of beet webworm, Loxostege sticticalis.</title>
        <authorList>
            <person name="Zhang Y."/>
        </authorList>
    </citation>
    <scope>NUCLEOTIDE SEQUENCE [LARGE SCALE GENOMIC DNA]</scope>
    <source>
        <strain evidence="2">AQ026</strain>
        <tissue evidence="2">Whole body</tissue>
    </source>
</reference>
<dbReference type="PANTHER" id="PTHR33273">
    <property type="entry name" value="DOMAIN-CONTAINING PROTEIN, PUTATIVE-RELATED"/>
    <property type="match status" value="1"/>
</dbReference>
<evidence type="ECO:0000313" key="3">
    <source>
        <dbReference type="Proteomes" id="UP001549920"/>
    </source>
</evidence>
<dbReference type="PANTHER" id="PTHR33273:SF4">
    <property type="entry name" value="ENDONUCLEASE_EXONUCLEASE_PHOSPHATASE DOMAIN-CONTAINING PROTEIN"/>
    <property type="match status" value="1"/>
</dbReference>
<dbReference type="Proteomes" id="UP001549920">
    <property type="component" value="Unassembled WGS sequence"/>
</dbReference>
<evidence type="ECO:0000313" key="2">
    <source>
        <dbReference type="EMBL" id="KAL0868096.1"/>
    </source>
</evidence>
<dbReference type="Gene3D" id="3.60.10.10">
    <property type="entry name" value="Endonuclease/exonuclease/phosphatase"/>
    <property type="match status" value="1"/>
</dbReference>
<dbReference type="InterPro" id="IPR005135">
    <property type="entry name" value="Endo/exonuclease/phosphatase"/>
</dbReference>
<dbReference type="EMBL" id="JBEUOH010000022">
    <property type="protein sequence ID" value="KAL0868096.1"/>
    <property type="molecule type" value="Genomic_DNA"/>
</dbReference>
<feature type="domain" description="Endonuclease/exonuclease/phosphatase" evidence="1">
    <location>
        <begin position="58"/>
        <end position="175"/>
    </location>
</feature>
<protein>
    <recommendedName>
        <fullName evidence="1">Endonuclease/exonuclease/phosphatase domain-containing protein</fullName>
    </recommendedName>
</protein>
<gene>
    <name evidence="2" type="ORF">ABMA27_008734</name>
</gene>
<dbReference type="InterPro" id="IPR036691">
    <property type="entry name" value="Endo/exonu/phosph_ase_sf"/>
</dbReference>
<organism evidence="2 3">
    <name type="scientific">Loxostege sticticalis</name>
    <name type="common">Beet webworm moth</name>
    <dbReference type="NCBI Taxonomy" id="481309"/>
    <lineage>
        <taxon>Eukaryota</taxon>
        <taxon>Metazoa</taxon>
        <taxon>Ecdysozoa</taxon>
        <taxon>Arthropoda</taxon>
        <taxon>Hexapoda</taxon>
        <taxon>Insecta</taxon>
        <taxon>Pterygota</taxon>
        <taxon>Neoptera</taxon>
        <taxon>Endopterygota</taxon>
        <taxon>Lepidoptera</taxon>
        <taxon>Glossata</taxon>
        <taxon>Ditrysia</taxon>
        <taxon>Pyraloidea</taxon>
        <taxon>Crambidae</taxon>
        <taxon>Pyraustinae</taxon>
        <taxon>Loxostege</taxon>
    </lineage>
</organism>
<evidence type="ECO:0000259" key="1">
    <source>
        <dbReference type="Pfam" id="PF14529"/>
    </source>
</evidence>
<dbReference type="Pfam" id="PF14529">
    <property type="entry name" value="Exo_endo_phos_2"/>
    <property type="match status" value="1"/>
</dbReference>
<name>A0ABR3HCG0_LOXSC</name>
<keyword evidence="3" id="KW-1185">Reference proteome</keyword>